<dbReference type="InterPro" id="IPR013785">
    <property type="entry name" value="Aldolase_TIM"/>
</dbReference>
<accession>A0A450VY91</accession>
<dbReference type="SFLD" id="SFLDS00029">
    <property type="entry name" value="Radical_SAM"/>
    <property type="match status" value="1"/>
</dbReference>
<dbReference type="GO" id="GO:0016853">
    <property type="term" value="F:isomerase activity"/>
    <property type="evidence" value="ECO:0007669"/>
    <property type="project" value="UniProtKB-KW"/>
</dbReference>
<evidence type="ECO:0000256" key="13">
    <source>
        <dbReference type="ARBA" id="ARBA00030756"/>
    </source>
</evidence>
<dbReference type="EMBL" id="CAADFP010000264">
    <property type="protein sequence ID" value="VFK34367.1"/>
    <property type="molecule type" value="Genomic_DNA"/>
</dbReference>
<sequence>MEQAFRETRLANFAPNRQSTMITRHSSSWQVELSKGFRNRSAMLAALGLEPDSVPMPPSARQSAGKGYAKTNASPFPLLAPRGYVARMRKGDPQDPLLRQILPIAEEDMISPGYGKDPLGECHASRAPGILQKYAGRVLLMPTSACAIHCRYCFRRHFPHGNKDDAPGIEGQNKPALSARNLDAALAHIRQDATISEIILSGGDPLCLSDARLAPLAREIASIPHARRLRIHTRMPIVLPERVNEALLAWLSEIDPQRIMVLHANHPNEIDDKVEKALTRLRMAGITLLNQSVLLRGVNDHEDTLVALSERLFAAGVLPYYLHLLDPVQGAAHFAVTQQRAGEIMAGLRSRLSGYLVPRPVREVAGAEYKIPV</sequence>
<evidence type="ECO:0000313" key="18">
    <source>
        <dbReference type="EMBL" id="VFK34367.1"/>
    </source>
</evidence>
<evidence type="ECO:0000256" key="3">
    <source>
        <dbReference type="ARBA" id="ARBA00001966"/>
    </source>
</evidence>
<evidence type="ECO:0000256" key="6">
    <source>
        <dbReference type="ARBA" id="ARBA00022485"/>
    </source>
</evidence>
<dbReference type="PANTHER" id="PTHR30538">
    <property type="entry name" value="LYSINE 2,3-AMINOMUTASE-RELATED"/>
    <property type="match status" value="1"/>
</dbReference>
<proteinExistence type="inferred from homology"/>
<name>A0A450VY91_9GAMM</name>
<keyword evidence="10" id="KW-0408">Iron</keyword>
<evidence type="ECO:0000256" key="5">
    <source>
        <dbReference type="ARBA" id="ARBA00022363"/>
    </source>
</evidence>
<comment type="similarity">
    <text evidence="4">Belongs to the radical SAM superfamily. KamA family.</text>
</comment>
<evidence type="ECO:0000256" key="10">
    <source>
        <dbReference type="ARBA" id="ARBA00023004"/>
    </source>
</evidence>
<evidence type="ECO:0000256" key="2">
    <source>
        <dbReference type="ARBA" id="ARBA00001933"/>
    </source>
</evidence>
<dbReference type="SFLD" id="SFLDF00314">
    <property type="entry name" value="L-lysine_2_3-aminomutase_(yjeK"/>
    <property type="match status" value="1"/>
</dbReference>
<evidence type="ECO:0000256" key="7">
    <source>
        <dbReference type="ARBA" id="ARBA00022691"/>
    </source>
</evidence>
<comment type="cofactor">
    <cofactor evidence="2 15">
        <name>pyridoxal 5'-phosphate</name>
        <dbReference type="ChEBI" id="CHEBI:597326"/>
    </cofactor>
</comment>
<evidence type="ECO:0000256" key="1">
    <source>
        <dbReference type="ARBA" id="ARBA00001352"/>
    </source>
</evidence>
<dbReference type="SUPFAM" id="SSF102114">
    <property type="entry name" value="Radical SAM enzymes"/>
    <property type="match status" value="1"/>
</dbReference>
<dbReference type="PROSITE" id="PS51918">
    <property type="entry name" value="RADICAL_SAM"/>
    <property type="match status" value="1"/>
</dbReference>
<organism evidence="17">
    <name type="scientific">Candidatus Kentrum sp. LPFa</name>
    <dbReference type="NCBI Taxonomy" id="2126335"/>
    <lineage>
        <taxon>Bacteria</taxon>
        <taxon>Pseudomonadati</taxon>
        <taxon>Pseudomonadota</taxon>
        <taxon>Gammaproteobacteria</taxon>
        <taxon>Candidatus Kentrum</taxon>
    </lineage>
</organism>
<dbReference type="NCBIfam" id="TIGR00238">
    <property type="entry name" value="KamA family radical SAM protein"/>
    <property type="match status" value="1"/>
</dbReference>
<evidence type="ECO:0000256" key="8">
    <source>
        <dbReference type="ARBA" id="ARBA00022723"/>
    </source>
</evidence>
<evidence type="ECO:0000313" key="17">
    <source>
        <dbReference type="EMBL" id="VFK09739.1"/>
    </source>
</evidence>
<dbReference type="Gene3D" id="3.20.20.70">
    <property type="entry name" value="Aldolase class I"/>
    <property type="match status" value="1"/>
</dbReference>
<dbReference type="InterPro" id="IPR058240">
    <property type="entry name" value="rSAM_sf"/>
</dbReference>
<dbReference type="GO" id="GO:0046872">
    <property type="term" value="F:metal ion binding"/>
    <property type="evidence" value="ECO:0007669"/>
    <property type="project" value="UniProtKB-KW"/>
</dbReference>
<evidence type="ECO:0000256" key="11">
    <source>
        <dbReference type="ARBA" id="ARBA00023014"/>
    </source>
</evidence>
<feature type="domain" description="Radical SAM core" evidence="16">
    <location>
        <begin position="132"/>
        <end position="356"/>
    </location>
</feature>
<dbReference type="GO" id="GO:0051539">
    <property type="term" value="F:4 iron, 4 sulfur cluster binding"/>
    <property type="evidence" value="ECO:0007669"/>
    <property type="project" value="UniProtKB-KW"/>
</dbReference>
<dbReference type="InterPro" id="IPR003739">
    <property type="entry name" value="Lys_aminomutase/Glu_NH3_mut"/>
</dbReference>
<feature type="binding site" evidence="14">
    <location>
        <position position="153"/>
    </location>
    <ligand>
        <name>[4Fe-4S] cluster</name>
        <dbReference type="ChEBI" id="CHEBI:49883"/>
        <note>4Fe-4S-S-AdoMet</note>
    </ligand>
</feature>
<reference evidence="17" key="1">
    <citation type="submission" date="2019-02" db="EMBL/GenBank/DDBJ databases">
        <authorList>
            <person name="Gruber-Vodicka R. H."/>
            <person name="Seah K. B. B."/>
        </authorList>
    </citation>
    <scope>NUCLEOTIDE SEQUENCE</scope>
    <source>
        <strain evidence="17">BECK_S312</strain>
        <strain evidence="18">BECK_S426</strain>
    </source>
</reference>
<gene>
    <name evidence="17" type="ORF">BECKLPF1236A_GA0070988_1002626</name>
    <name evidence="18" type="ORF">BECKLPF1236C_GA0070990_102644</name>
</gene>
<dbReference type="Pfam" id="PF04055">
    <property type="entry name" value="Radical_SAM"/>
    <property type="match status" value="1"/>
</dbReference>
<dbReference type="AlphaFoldDB" id="A0A450VY91"/>
<keyword evidence="9 15" id="KW-0663">Pyridoxal phosphate</keyword>
<dbReference type="PANTHER" id="PTHR30538:SF1">
    <property type="entry name" value="L-LYSINE 2,3-AMINOMUTASE"/>
    <property type="match status" value="1"/>
</dbReference>
<keyword evidence="11 14" id="KW-0411">Iron-sulfur</keyword>
<feature type="modified residue" description="N6-(pyridoxal phosphate)lysine" evidence="15">
    <location>
        <position position="370"/>
    </location>
</feature>
<dbReference type="InterPro" id="IPR022462">
    <property type="entry name" value="EpmB"/>
</dbReference>
<evidence type="ECO:0000256" key="12">
    <source>
        <dbReference type="ARBA" id="ARBA00023235"/>
    </source>
</evidence>
<dbReference type="NCBIfam" id="TIGR03821">
    <property type="entry name" value="EFP_modif_epmB"/>
    <property type="match status" value="1"/>
</dbReference>
<evidence type="ECO:0000256" key="14">
    <source>
        <dbReference type="PIRSR" id="PIRSR004911-1"/>
    </source>
</evidence>
<keyword evidence="7" id="KW-0949">S-adenosyl-L-methionine</keyword>
<keyword evidence="12 17" id="KW-0413">Isomerase</keyword>
<dbReference type="InterPro" id="IPR007197">
    <property type="entry name" value="rSAM"/>
</dbReference>
<comment type="catalytic activity">
    <reaction evidence="1">
        <text>L-lysine = D-beta-lysine</text>
        <dbReference type="Rhea" id="RHEA:44148"/>
        <dbReference type="ChEBI" id="CHEBI:32551"/>
        <dbReference type="ChEBI" id="CHEBI:84138"/>
    </reaction>
</comment>
<evidence type="ECO:0000256" key="9">
    <source>
        <dbReference type="ARBA" id="ARBA00022898"/>
    </source>
</evidence>
<protein>
    <recommendedName>
        <fullName evidence="5">L-lysine 2,3-aminomutase</fullName>
    </recommendedName>
    <alternativeName>
        <fullName evidence="13">EF-P post-translational modification enzyme B</fullName>
    </alternativeName>
</protein>
<evidence type="ECO:0000259" key="16">
    <source>
        <dbReference type="PROSITE" id="PS51918"/>
    </source>
</evidence>
<keyword evidence="8 14" id="KW-0479">Metal-binding</keyword>
<comment type="cofactor">
    <cofactor evidence="3">
        <name>[4Fe-4S] cluster</name>
        <dbReference type="ChEBI" id="CHEBI:49883"/>
    </cofactor>
</comment>
<evidence type="ECO:0000256" key="15">
    <source>
        <dbReference type="PIRSR" id="PIRSR603739-50"/>
    </source>
</evidence>
<evidence type="ECO:0000256" key="4">
    <source>
        <dbReference type="ARBA" id="ARBA00008703"/>
    </source>
</evidence>
<keyword evidence="6 14" id="KW-0004">4Fe-4S</keyword>
<dbReference type="PIRSF" id="PIRSF004911">
    <property type="entry name" value="DUF160"/>
    <property type="match status" value="1"/>
</dbReference>
<dbReference type="CDD" id="cd01335">
    <property type="entry name" value="Radical_SAM"/>
    <property type="match status" value="1"/>
</dbReference>
<dbReference type="SFLD" id="SFLDG01070">
    <property type="entry name" value="PLP-dependent"/>
    <property type="match status" value="1"/>
</dbReference>
<feature type="binding site" evidence="14">
    <location>
        <position position="150"/>
    </location>
    <ligand>
        <name>[4Fe-4S] cluster</name>
        <dbReference type="ChEBI" id="CHEBI:49883"/>
        <note>4Fe-4S-S-AdoMet</note>
    </ligand>
</feature>
<dbReference type="EMBL" id="CAADFM010000026">
    <property type="protein sequence ID" value="VFK09739.1"/>
    <property type="molecule type" value="Genomic_DNA"/>
</dbReference>
<feature type="binding site" evidence="14">
    <location>
        <position position="146"/>
    </location>
    <ligand>
        <name>[4Fe-4S] cluster</name>
        <dbReference type="ChEBI" id="CHEBI:49883"/>
        <note>4Fe-4S-S-AdoMet</note>
    </ligand>
</feature>